<accession>A0A6C0LQM1</accession>
<evidence type="ECO:0000313" key="1">
    <source>
        <dbReference type="EMBL" id="QHU33186.1"/>
    </source>
</evidence>
<reference evidence="1" key="1">
    <citation type="journal article" date="2020" name="Nature">
        <title>Giant virus diversity and host interactions through global metagenomics.</title>
        <authorList>
            <person name="Schulz F."/>
            <person name="Roux S."/>
            <person name="Paez-Espino D."/>
            <person name="Jungbluth S."/>
            <person name="Walsh D.A."/>
            <person name="Denef V.J."/>
            <person name="McMahon K.D."/>
            <person name="Konstantinidis K.T."/>
            <person name="Eloe-Fadrosh E.A."/>
            <person name="Kyrpides N.C."/>
            <person name="Woyke T."/>
        </authorList>
    </citation>
    <scope>NUCLEOTIDE SEQUENCE</scope>
    <source>
        <strain evidence="1">GVMAG-S-1014582-52</strain>
    </source>
</reference>
<protein>
    <submittedName>
        <fullName evidence="1">Uncharacterized protein</fullName>
    </submittedName>
</protein>
<dbReference type="AlphaFoldDB" id="A0A6C0LQM1"/>
<dbReference type="EMBL" id="MN740556">
    <property type="protein sequence ID" value="QHU33186.1"/>
    <property type="molecule type" value="Genomic_DNA"/>
</dbReference>
<sequence>MDYSKQLEYYNYVKNQKENYIDLTKGLESTNDSIYLLANRIFNQKLNNLDSNLSYIFIDDMEVADLFCALIELTLYGLNILIDGAQIFNLHDITDDIINVIKSYLKSTGFKMNINEIETDELNNLYGDNNDYYCRIMNKPQSFLHEHKNWVILDYHILVNPKFNFTSHTKLENFVAFFMNKDNKIFTITYNFLIRNI</sequence>
<organism evidence="1">
    <name type="scientific">viral metagenome</name>
    <dbReference type="NCBI Taxonomy" id="1070528"/>
    <lineage>
        <taxon>unclassified sequences</taxon>
        <taxon>metagenomes</taxon>
        <taxon>organismal metagenomes</taxon>
    </lineage>
</organism>
<name>A0A6C0LQM1_9ZZZZ</name>
<proteinExistence type="predicted"/>